<dbReference type="SUPFAM" id="SSF53474">
    <property type="entry name" value="alpha/beta-Hydrolases"/>
    <property type="match status" value="1"/>
</dbReference>
<feature type="domain" description="AB hydrolase-1" evidence="5">
    <location>
        <begin position="62"/>
        <end position="300"/>
    </location>
</feature>
<protein>
    <submittedName>
        <fullName evidence="6">Hydrolase of the alpha/beta-hydrolase fold family</fullName>
    </submittedName>
</protein>
<dbReference type="GO" id="GO:0047372">
    <property type="term" value="F:monoacylglycerol lipase activity"/>
    <property type="evidence" value="ECO:0007669"/>
    <property type="project" value="TreeGrafter"/>
</dbReference>
<dbReference type="InterPro" id="IPR012020">
    <property type="entry name" value="ABHD4"/>
</dbReference>
<evidence type="ECO:0000259" key="5">
    <source>
        <dbReference type="Pfam" id="PF00561"/>
    </source>
</evidence>
<dbReference type="Proteomes" id="UP000254631">
    <property type="component" value="Unassembled WGS sequence"/>
</dbReference>
<keyword evidence="3 6" id="KW-0378">Hydrolase</keyword>
<dbReference type="PANTHER" id="PTHR10794:SF94">
    <property type="entry name" value="ESTERASE YHET-RELATED"/>
    <property type="match status" value="1"/>
</dbReference>
<sequence length="327" mass="37001">MIVNSSFRPLWWLSNRHAQTLYPTLVKKRLKPRIDFHERLELPDGDFIDLAWSVNELNKNTPLVILLHGLGGGINSIYVSGLMQAFADAGFRCVLMHFRGASEEPNRILRTYHSGDTADFAYFLEILAKREPATKKAVVGISLGGNVLLKWLGETASSLWVDAAVAVSVPFQLNSVADRMNQGFSRLYQAYLLSRLRRIFLKKLNHLNNSPFSKNDLLSLKTFWDFDEQITAPINGFKSAHEYYQKASSRQYLKNISTPTLIIHAQDDPFMTPDVIPTLEELSSQTTLELSEYGGHVGFIAGTGKSSSQPVYWLEQRIPEFLLDYLS</sequence>
<feature type="active site" description="Charge relay system" evidence="4">
    <location>
        <position position="296"/>
    </location>
</feature>
<evidence type="ECO:0000256" key="4">
    <source>
        <dbReference type="PIRSR" id="PIRSR005211-1"/>
    </source>
</evidence>
<dbReference type="InterPro" id="IPR000952">
    <property type="entry name" value="AB_hydrolase_4_CS"/>
</dbReference>
<gene>
    <name evidence="6" type="ORF">NCTC12000_01755</name>
</gene>
<dbReference type="RefSeq" id="WP_011213905.1">
    <property type="nucleotide sequence ID" value="NZ_BBUJ01000015.1"/>
</dbReference>
<reference evidence="6 7" key="1">
    <citation type="submission" date="2018-06" db="EMBL/GenBank/DDBJ databases">
        <authorList>
            <consortium name="Pathogen Informatics"/>
            <person name="Doyle S."/>
        </authorList>
    </citation>
    <scope>NUCLEOTIDE SEQUENCE [LARGE SCALE GENOMIC DNA]</scope>
    <source>
        <strain evidence="6 7">NCTC12000</strain>
    </source>
</reference>
<evidence type="ECO:0000256" key="1">
    <source>
        <dbReference type="ARBA" id="ARBA00010884"/>
    </source>
</evidence>
<proteinExistence type="inferred from homology"/>
<dbReference type="NCBIfam" id="NF008218">
    <property type="entry name" value="PRK10985.1"/>
    <property type="match status" value="1"/>
</dbReference>
<dbReference type="PIRSF" id="PIRSF005211">
    <property type="entry name" value="Ab_hydro_YheT"/>
    <property type="match status" value="1"/>
</dbReference>
<comment type="similarity">
    <text evidence="1">Belongs to the AB hydrolase superfamily. AB hydrolase 4 family.</text>
</comment>
<dbReference type="AlphaFoldDB" id="A0A2S6EQA5"/>
<name>A0A2S6EQA5_LEGPN</name>
<feature type="active site" description="Charge relay system" evidence="4">
    <location>
        <position position="268"/>
    </location>
</feature>
<dbReference type="EMBL" id="UGOL01000001">
    <property type="protein sequence ID" value="STX79760.1"/>
    <property type="molecule type" value="Genomic_DNA"/>
</dbReference>
<dbReference type="Pfam" id="PF00561">
    <property type="entry name" value="Abhydrolase_1"/>
    <property type="match status" value="1"/>
</dbReference>
<dbReference type="Gene3D" id="3.40.50.1820">
    <property type="entry name" value="alpha/beta hydrolase"/>
    <property type="match status" value="1"/>
</dbReference>
<dbReference type="InterPro" id="IPR050960">
    <property type="entry name" value="AB_hydrolase_4_sf"/>
</dbReference>
<accession>A0A2S6EQA5</accession>
<dbReference type="InterPro" id="IPR029058">
    <property type="entry name" value="AB_hydrolase_fold"/>
</dbReference>
<keyword evidence="2" id="KW-0719">Serine esterase</keyword>
<evidence type="ECO:0000256" key="2">
    <source>
        <dbReference type="ARBA" id="ARBA00022487"/>
    </source>
</evidence>
<dbReference type="PROSITE" id="PS01133">
    <property type="entry name" value="UPF0017"/>
    <property type="match status" value="1"/>
</dbReference>
<feature type="active site" description="Charge relay system" evidence="4">
    <location>
        <position position="142"/>
    </location>
</feature>
<organism evidence="6 7">
    <name type="scientific">Legionella pneumophila</name>
    <dbReference type="NCBI Taxonomy" id="446"/>
    <lineage>
        <taxon>Bacteria</taxon>
        <taxon>Pseudomonadati</taxon>
        <taxon>Pseudomonadota</taxon>
        <taxon>Gammaproteobacteria</taxon>
        <taxon>Legionellales</taxon>
        <taxon>Legionellaceae</taxon>
        <taxon>Legionella</taxon>
    </lineage>
</organism>
<evidence type="ECO:0000313" key="7">
    <source>
        <dbReference type="Proteomes" id="UP000254631"/>
    </source>
</evidence>
<evidence type="ECO:0000313" key="6">
    <source>
        <dbReference type="EMBL" id="STX79760.1"/>
    </source>
</evidence>
<dbReference type="InterPro" id="IPR000073">
    <property type="entry name" value="AB_hydrolase_1"/>
</dbReference>
<dbReference type="GO" id="GO:0034338">
    <property type="term" value="F:short-chain carboxylesterase activity"/>
    <property type="evidence" value="ECO:0007669"/>
    <property type="project" value="TreeGrafter"/>
</dbReference>
<evidence type="ECO:0000256" key="3">
    <source>
        <dbReference type="ARBA" id="ARBA00022801"/>
    </source>
</evidence>
<dbReference type="PANTHER" id="PTHR10794">
    <property type="entry name" value="ABHYDROLASE DOMAIN-CONTAINING PROTEIN"/>
    <property type="match status" value="1"/>
</dbReference>